<protein>
    <recommendedName>
        <fullName evidence="1">START-like domain-containing protein</fullName>
    </recommendedName>
</protein>
<proteinExistence type="predicted"/>
<dbReference type="SUPFAM" id="SSF55961">
    <property type="entry name" value="Bet v1-like"/>
    <property type="match status" value="1"/>
</dbReference>
<name>A0A4Y8WRV1_9PORP</name>
<dbReference type="OrthoDB" id="667567at2"/>
<dbReference type="EMBL" id="SPNC01000041">
    <property type="protein sequence ID" value="TFH95701.1"/>
    <property type="molecule type" value="Genomic_DNA"/>
</dbReference>
<dbReference type="AlphaFoldDB" id="A0A4Y8WRV1"/>
<dbReference type="STRING" id="1122973.GCA_000379925_00882"/>
<dbReference type="InterPro" id="IPR045736">
    <property type="entry name" value="START_2"/>
</dbReference>
<evidence type="ECO:0000259" key="1">
    <source>
        <dbReference type="Pfam" id="PF19569"/>
    </source>
</evidence>
<dbReference type="InterPro" id="IPR023393">
    <property type="entry name" value="START-like_dom_sf"/>
</dbReference>
<comment type="caution">
    <text evidence="2">The sequence shown here is derived from an EMBL/GenBank/DDBJ whole genome shotgun (WGS) entry which is preliminary data.</text>
</comment>
<evidence type="ECO:0000313" key="2">
    <source>
        <dbReference type="EMBL" id="TFH95701.1"/>
    </source>
</evidence>
<organism evidence="2 3">
    <name type="scientific">Porphyromonas levii</name>
    <dbReference type="NCBI Taxonomy" id="28114"/>
    <lineage>
        <taxon>Bacteria</taxon>
        <taxon>Pseudomonadati</taxon>
        <taxon>Bacteroidota</taxon>
        <taxon>Bacteroidia</taxon>
        <taxon>Bacteroidales</taxon>
        <taxon>Porphyromonadaceae</taxon>
        <taxon>Porphyromonas</taxon>
    </lineage>
</organism>
<reference evidence="2 3" key="1">
    <citation type="submission" date="2019-03" db="EMBL/GenBank/DDBJ databases">
        <title>Porphyromonas levii Isolated from the Uterus of Dairy Cows.</title>
        <authorList>
            <person name="Francis A.M."/>
        </authorList>
    </citation>
    <scope>NUCLEOTIDE SEQUENCE [LARGE SCALE GENOMIC DNA]</scope>
    <source>
        <strain evidence="2 3">AF5678</strain>
    </source>
</reference>
<feature type="domain" description="START-like" evidence="1">
    <location>
        <begin position="13"/>
        <end position="133"/>
    </location>
</feature>
<dbReference type="Gene3D" id="3.30.530.20">
    <property type="match status" value="1"/>
</dbReference>
<dbReference type="Pfam" id="PF19569">
    <property type="entry name" value="START_2"/>
    <property type="match status" value="1"/>
</dbReference>
<gene>
    <name evidence="2" type="ORF">E4P47_03930</name>
</gene>
<evidence type="ECO:0000313" key="3">
    <source>
        <dbReference type="Proteomes" id="UP000297225"/>
    </source>
</evidence>
<dbReference type="RefSeq" id="WP_051074814.1">
    <property type="nucleotide sequence ID" value="NZ_CP197400.1"/>
</dbReference>
<sequence>MEKKEKNNSAEGFRKEYFLSTASPHSIWNQISTGIGLSAWFAPRVDITRNTIHIFWDEVGDDRVATIHKQEKDKLIEWRWNDDPESYIRMEIVTTEISPSASLLVTDYDKGLDIESLEQIWAGHEERLYASLGIY</sequence>
<keyword evidence="3" id="KW-1185">Reference proteome</keyword>
<accession>A0A4Y8WRV1</accession>
<dbReference type="Proteomes" id="UP000297225">
    <property type="component" value="Unassembled WGS sequence"/>
</dbReference>